<evidence type="ECO:0008006" key="3">
    <source>
        <dbReference type="Google" id="ProtNLM"/>
    </source>
</evidence>
<name>A0A1Q3E144_LENED</name>
<accession>A0A1Q3E144</accession>
<dbReference type="EMBL" id="BDGU01000047">
    <property type="protein sequence ID" value="GAW00965.1"/>
    <property type="molecule type" value="Genomic_DNA"/>
</dbReference>
<organism evidence="1 2">
    <name type="scientific">Lentinula edodes</name>
    <name type="common">Shiitake mushroom</name>
    <name type="synonym">Lentinus edodes</name>
    <dbReference type="NCBI Taxonomy" id="5353"/>
    <lineage>
        <taxon>Eukaryota</taxon>
        <taxon>Fungi</taxon>
        <taxon>Dikarya</taxon>
        <taxon>Basidiomycota</taxon>
        <taxon>Agaricomycotina</taxon>
        <taxon>Agaricomycetes</taxon>
        <taxon>Agaricomycetidae</taxon>
        <taxon>Agaricales</taxon>
        <taxon>Marasmiineae</taxon>
        <taxon>Omphalotaceae</taxon>
        <taxon>Lentinula</taxon>
    </lineage>
</organism>
<dbReference type="Proteomes" id="UP000188533">
    <property type="component" value="Unassembled WGS sequence"/>
</dbReference>
<keyword evidence="2" id="KW-1185">Reference proteome</keyword>
<reference evidence="1 2" key="1">
    <citation type="submission" date="2016-08" db="EMBL/GenBank/DDBJ databases">
        <authorList>
            <consortium name="Lentinula edodes genome sequencing consortium"/>
            <person name="Sakamoto Y."/>
            <person name="Nakade K."/>
            <person name="Sato S."/>
            <person name="Yoshida Y."/>
            <person name="Miyazaki K."/>
            <person name="Natsume S."/>
            <person name="Konno N."/>
        </authorList>
    </citation>
    <scope>NUCLEOTIDE SEQUENCE [LARGE SCALE GENOMIC DNA]</scope>
    <source>
        <strain evidence="1 2">NBRC 111202</strain>
    </source>
</reference>
<evidence type="ECO:0000313" key="1">
    <source>
        <dbReference type="EMBL" id="GAW00965.1"/>
    </source>
</evidence>
<proteinExistence type="predicted"/>
<evidence type="ECO:0000313" key="2">
    <source>
        <dbReference type="Proteomes" id="UP000188533"/>
    </source>
</evidence>
<dbReference type="AlphaFoldDB" id="A0A1Q3E144"/>
<sequence>MSGRFSRIPSLSPLPPIFYAITLDDLDNDSLREITSYLPSSAIASLSAVSRHFAASCLPVLYRSVTVSSLGTLAQTEPFVSRLTGQHPAAYVRTIVVGSSRREVLPSTIRSGLQSVDNRALNPCLLNFEIWSQQFTLADVFARSPGRLAPTTLRFECPLIANSARKSLAVMRSLVSPNLTSLTIYFPYFAPQPRSSTLHKMFMQITPALINVTVLDIWLNSTVRDIVPRQRNGNPKPNTLPSAFTSDWFSLPSLRTFLFRDSLYDVPLHPFLTRHPLIHNLTLDIDNFDWLPIPDLTSGGHLPRLLAFTGTLPNVSTFLRSWSTALTMITVVGPRSSEHELELFLGLLPRHANVVTLRLLVDDGYQTDVLKRLLSACCHIVSLTVVLHSPVNSTLWIRAVSYCMELPCIRQVHVRNFGVNAAFVRRHAYETLRLLGSVDFLRGIPAGVSLSVADEKGEEEVFITHD</sequence>
<gene>
    <name evidence="1" type="ORF">LENED_002527</name>
</gene>
<comment type="caution">
    <text evidence="1">The sequence shown here is derived from an EMBL/GenBank/DDBJ whole genome shotgun (WGS) entry which is preliminary data.</text>
</comment>
<protein>
    <recommendedName>
        <fullName evidence="3">F-box domain-containing protein</fullName>
    </recommendedName>
</protein>
<reference evidence="1 2" key="2">
    <citation type="submission" date="2017-02" db="EMBL/GenBank/DDBJ databases">
        <title>A genome survey and senescence transcriptome analysis in Lentinula edodes.</title>
        <authorList>
            <person name="Sakamoto Y."/>
            <person name="Nakade K."/>
            <person name="Sato S."/>
            <person name="Yoshida Y."/>
            <person name="Miyazaki K."/>
            <person name="Natsume S."/>
            <person name="Konno N."/>
        </authorList>
    </citation>
    <scope>NUCLEOTIDE SEQUENCE [LARGE SCALE GENOMIC DNA]</scope>
    <source>
        <strain evidence="1 2">NBRC 111202</strain>
    </source>
</reference>